<reference evidence="3 4" key="1">
    <citation type="journal article" date="2018" name="New Phytol.">
        <title>Phylogenomics of Endogonaceae and evolution of mycorrhizas within Mucoromycota.</title>
        <authorList>
            <person name="Chang Y."/>
            <person name="Desiro A."/>
            <person name="Na H."/>
            <person name="Sandor L."/>
            <person name="Lipzen A."/>
            <person name="Clum A."/>
            <person name="Barry K."/>
            <person name="Grigoriev I.V."/>
            <person name="Martin F.M."/>
            <person name="Stajich J.E."/>
            <person name="Smith M.E."/>
            <person name="Bonito G."/>
            <person name="Spatafora J.W."/>
        </authorList>
    </citation>
    <scope>NUCLEOTIDE SEQUENCE [LARGE SCALE GENOMIC DNA]</scope>
    <source>
        <strain evidence="3 4">AD002</strain>
    </source>
</reference>
<evidence type="ECO:0000256" key="2">
    <source>
        <dbReference type="SAM" id="MobiDB-lite"/>
    </source>
</evidence>
<evidence type="ECO:0000313" key="3">
    <source>
        <dbReference type="EMBL" id="RUS33575.1"/>
    </source>
</evidence>
<feature type="region of interest" description="Disordered" evidence="2">
    <location>
        <begin position="84"/>
        <end position="118"/>
    </location>
</feature>
<keyword evidence="1" id="KW-0175">Coiled coil</keyword>
<dbReference type="EMBL" id="RBNJ01001097">
    <property type="protein sequence ID" value="RUS33575.1"/>
    <property type="molecule type" value="Genomic_DNA"/>
</dbReference>
<gene>
    <name evidence="3" type="ORF">BC938DRAFT_471064</name>
</gene>
<dbReference type="Proteomes" id="UP000274822">
    <property type="component" value="Unassembled WGS sequence"/>
</dbReference>
<keyword evidence="4" id="KW-1185">Reference proteome</keyword>
<comment type="caution">
    <text evidence="3">The sequence shown here is derived from an EMBL/GenBank/DDBJ whole genome shotgun (WGS) entry which is preliminary data.</text>
</comment>
<name>A0A433QV16_9FUNG</name>
<sequence>MGSVREPLEFVVLEKSLSDYDKSLEALEQERIRLELIIKRMNKEWAIRGSGIGWMENANSTSTTRSRITQSNTILGAPLLQSERHHNTASDSSPMVPAASSSTFSRFPRDPPTNSPCNSGSWLPPTPHDLSLFHLAPSILSVHSADTLSLLPTTRGLCCTSPQLSRSLSAPIPTAHTPKEVSPAHLPSAESIPDQATQSFTGLSNTPWRDEIHRSHFVSSLPPTPGESMFRGNWMNYDYGNPT</sequence>
<feature type="compositionally biased region" description="Polar residues" evidence="2">
    <location>
        <begin position="89"/>
        <end position="105"/>
    </location>
</feature>
<evidence type="ECO:0000256" key="1">
    <source>
        <dbReference type="SAM" id="Coils"/>
    </source>
</evidence>
<accession>A0A433QV16</accession>
<protein>
    <submittedName>
        <fullName evidence="3">Uncharacterized protein</fullName>
    </submittedName>
</protein>
<proteinExistence type="predicted"/>
<feature type="region of interest" description="Disordered" evidence="2">
    <location>
        <begin position="169"/>
        <end position="190"/>
    </location>
</feature>
<dbReference type="AlphaFoldDB" id="A0A433QV16"/>
<organism evidence="3 4">
    <name type="scientific">Jimgerdemannia flammicorona</name>
    <dbReference type="NCBI Taxonomy" id="994334"/>
    <lineage>
        <taxon>Eukaryota</taxon>
        <taxon>Fungi</taxon>
        <taxon>Fungi incertae sedis</taxon>
        <taxon>Mucoromycota</taxon>
        <taxon>Mucoromycotina</taxon>
        <taxon>Endogonomycetes</taxon>
        <taxon>Endogonales</taxon>
        <taxon>Endogonaceae</taxon>
        <taxon>Jimgerdemannia</taxon>
    </lineage>
</organism>
<evidence type="ECO:0000313" key="4">
    <source>
        <dbReference type="Proteomes" id="UP000274822"/>
    </source>
</evidence>
<feature type="coiled-coil region" evidence="1">
    <location>
        <begin position="10"/>
        <end position="44"/>
    </location>
</feature>